<gene>
    <name evidence="2" type="ORF">BVRB_5g125340</name>
</gene>
<dbReference type="Proteomes" id="UP000035740">
    <property type="component" value="Unassembled WGS sequence"/>
</dbReference>
<proteinExistence type="predicted"/>
<dbReference type="PANTHER" id="PTHR33318">
    <property type="entry name" value="ASPARTYL/GLUTAMYL-TRNA(ASN/GLN) AMIDOTRANSFERASE SUBUNIT"/>
    <property type="match status" value="1"/>
</dbReference>
<dbReference type="Gramene" id="KMS97618">
    <property type="protein sequence ID" value="KMS97618"/>
    <property type="gene ID" value="BVRB_5g125340"/>
</dbReference>
<feature type="compositionally biased region" description="Acidic residues" evidence="1">
    <location>
        <begin position="160"/>
        <end position="198"/>
    </location>
</feature>
<feature type="region of interest" description="Disordered" evidence="1">
    <location>
        <begin position="129"/>
        <end position="220"/>
    </location>
</feature>
<organism evidence="2 3">
    <name type="scientific">Beta vulgaris subsp. vulgaris</name>
    <name type="common">Beet</name>
    <dbReference type="NCBI Taxonomy" id="3555"/>
    <lineage>
        <taxon>Eukaryota</taxon>
        <taxon>Viridiplantae</taxon>
        <taxon>Streptophyta</taxon>
        <taxon>Embryophyta</taxon>
        <taxon>Tracheophyta</taxon>
        <taxon>Spermatophyta</taxon>
        <taxon>Magnoliopsida</taxon>
        <taxon>eudicotyledons</taxon>
        <taxon>Gunneridae</taxon>
        <taxon>Pentapetalae</taxon>
        <taxon>Caryophyllales</taxon>
        <taxon>Chenopodiaceae</taxon>
        <taxon>Betoideae</taxon>
        <taxon>Beta</taxon>
    </lineage>
</organism>
<dbReference type="OrthoDB" id="1925835at2759"/>
<dbReference type="InterPro" id="IPR039300">
    <property type="entry name" value="JASON"/>
</dbReference>
<feature type="region of interest" description="Disordered" evidence="1">
    <location>
        <begin position="278"/>
        <end position="307"/>
    </location>
</feature>
<dbReference type="OMA" id="CKGIPNT"/>
<name>A0A0J8BC42_BETVV</name>
<feature type="compositionally biased region" description="Polar residues" evidence="1">
    <location>
        <begin position="396"/>
        <end position="421"/>
    </location>
</feature>
<feature type="region of interest" description="Disordered" evidence="1">
    <location>
        <begin position="369"/>
        <end position="428"/>
    </location>
</feature>
<dbReference type="eggNOG" id="ENOG502QPPJ">
    <property type="taxonomic scope" value="Eukaryota"/>
</dbReference>
<dbReference type="PANTHER" id="PTHR33318:SF4">
    <property type="entry name" value="OS04G0511700 PROTEIN"/>
    <property type="match status" value="1"/>
</dbReference>
<evidence type="ECO:0000256" key="1">
    <source>
        <dbReference type="SAM" id="MobiDB-lite"/>
    </source>
</evidence>
<reference evidence="2 3" key="1">
    <citation type="journal article" date="2014" name="Nature">
        <title>The genome of the recently domesticated crop plant sugar beet (Beta vulgaris).</title>
        <authorList>
            <person name="Dohm J.C."/>
            <person name="Minoche A.E."/>
            <person name="Holtgrawe D."/>
            <person name="Capella-Gutierrez S."/>
            <person name="Zakrzewski F."/>
            <person name="Tafer H."/>
            <person name="Rupp O."/>
            <person name="Sorensen T.R."/>
            <person name="Stracke R."/>
            <person name="Reinhardt R."/>
            <person name="Goesmann A."/>
            <person name="Kraft T."/>
            <person name="Schulz B."/>
            <person name="Stadler P.F."/>
            <person name="Schmidt T."/>
            <person name="Gabaldon T."/>
            <person name="Lehrach H."/>
            <person name="Weisshaar B."/>
            <person name="Himmelbauer H."/>
        </authorList>
    </citation>
    <scope>NUCLEOTIDE SEQUENCE [LARGE SCALE GENOMIC DNA]</scope>
    <source>
        <tissue evidence="2">Taproot</tissue>
    </source>
</reference>
<accession>A0A0J8BC42</accession>
<dbReference type="AlphaFoldDB" id="A0A0J8BC42"/>
<feature type="compositionally biased region" description="Low complexity" evidence="1">
    <location>
        <begin position="133"/>
        <end position="147"/>
    </location>
</feature>
<dbReference type="GO" id="GO:0007142">
    <property type="term" value="P:male meiosis II"/>
    <property type="evidence" value="ECO:0007669"/>
    <property type="project" value="InterPro"/>
</dbReference>
<dbReference type="EMBL" id="KQ090302">
    <property type="protein sequence ID" value="KMS97618.1"/>
    <property type="molecule type" value="Genomic_DNA"/>
</dbReference>
<dbReference type="KEGG" id="bvg:104908140"/>
<evidence type="ECO:0000313" key="2">
    <source>
        <dbReference type="EMBL" id="KMS97618.1"/>
    </source>
</evidence>
<feature type="compositionally biased region" description="Polar residues" evidence="1">
    <location>
        <begin position="278"/>
        <end position="300"/>
    </location>
</feature>
<evidence type="ECO:0000313" key="3">
    <source>
        <dbReference type="Proteomes" id="UP000035740"/>
    </source>
</evidence>
<sequence>MGCFLGCFGSSKNEKKRSKIAHNHNNVAYQNPNVGYQYNSIHQAVAAEQDNLEQKVSPPESRVDSEVQQLSLTNQPKQEEQLTLGAQKKVTFDSNVKEYVHISYDEAPELIQEIEKDNEKVIDVKCTEPGKCSTPSESGSTLSSLGSYPPNHRYENCRESDDEAEELDCEVSDLDEDEDVYNDDVDEEERYDAGYSDDEYPRQVQESPTRSGSSLESGAKNSVVRVANDRHGGESIVDHGSLYKDLETPPGFYRGARDRSGYVHSVLNPVENTTQWKTVKSKQTPQLRQQKENSQINDPGNNHPLAVDTSLSTWLISSQKTPPSKDKPSDLDPISCWTSASSYGSNSVTSHQERPIFGALTVEELKQLSASSPPRRSPCRGPNEKPLVGTVGVHWNNGSDRTPVESSGSASSFKGIPNTTSKYREDKRVNWHSTPFETRLERALNKGAADSRT</sequence>
<protein>
    <submittedName>
        <fullName evidence="2">Uncharacterized protein</fullName>
    </submittedName>
</protein>
<feature type="compositionally biased region" description="Polar residues" evidence="1">
    <location>
        <begin position="204"/>
        <end position="220"/>
    </location>
</feature>
<keyword evidence="3" id="KW-1185">Reference proteome</keyword>